<keyword evidence="3" id="KW-0285">Flavoprotein</keyword>
<feature type="binding site" evidence="7">
    <location>
        <position position="247"/>
    </location>
    <ligand>
        <name>FAD</name>
        <dbReference type="ChEBI" id="CHEBI:57692"/>
    </ligand>
</feature>
<evidence type="ECO:0000313" key="9">
    <source>
        <dbReference type="EMBL" id="TFK94606.1"/>
    </source>
</evidence>
<dbReference type="PROSITE" id="PS00624">
    <property type="entry name" value="GMC_OXRED_2"/>
    <property type="match status" value="1"/>
</dbReference>
<evidence type="ECO:0000259" key="8">
    <source>
        <dbReference type="PROSITE" id="PS00624"/>
    </source>
</evidence>
<evidence type="ECO:0000313" key="10">
    <source>
        <dbReference type="Proteomes" id="UP000308197"/>
    </source>
</evidence>
<dbReference type="Pfam" id="PF05199">
    <property type="entry name" value="GMC_oxred_C"/>
    <property type="match status" value="1"/>
</dbReference>
<keyword evidence="4" id="KW-0732">Signal</keyword>
<protein>
    <submittedName>
        <fullName evidence="9">GMC oxidoreductase</fullName>
    </submittedName>
</protein>
<evidence type="ECO:0000256" key="1">
    <source>
        <dbReference type="ARBA" id="ARBA00001974"/>
    </source>
</evidence>
<comment type="cofactor">
    <cofactor evidence="1 7">
        <name>FAD</name>
        <dbReference type="ChEBI" id="CHEBI:57692"/>
    </cofactor>
</comment>
<dbReference type="EMBL" id="ML210967">
    <property type="protein sequence ID" value="TFK94606.1"/>
    <property type="molecule type" value="Genomic_DNA"/>
</dbReference>
<dbReference type="PANTHER" id="PTHR11552">
    <property type="entry name" value="GLUCOSE-METHANOL-CHOLINE GMC OXIDOREDUCTASE"/>
    <property type="match status" value="1"/>
</dbReference>
<dbReference type="InterPro" id="IPR012132">
    <property type="entry name" value="GMC_OxRdtase"/>
</dbReference>
<dbReference type="InParanoid" id="A0A5C3PY13"/>
<reference evidence="9 10" key="1">
    <citation type="journal article" date="2019" name="Nat. Ecol. Evol.">
        <title>Megaphylogeny resolves global patterns of mushroom evolution.</title>
        <authorList>
            <person name="Varga T."/>
            <person name="Krizsan K."/>
            <person name="Foldi C."/>
            <person name="Dima B."/>
            <person name="Sanchez-Garcia M."/>
            <person name="Sanchez-Ramirez S."/>
            <person name="Szollosi G.J."/>
            <person name="Szarkandi J.G."/>
            <person name="Papp V."/>
            <person name="Albert L."/>
            <person name="Andreopoulos W."/>
            <person name="Angelini C."/>
            <person name="Antonin V."/>
            <person name="Barry K.W."/>
            <person name="Bougher N.L."/>
            <person name="Buchanan P."/>
            <person name="Buyck B."/>
            <person name="Bense V."/>
            <person name="Catcheside P."/>
            <person name="Chovatia M."/>
            <person name="Cooper J."/>
            <person name="Damon W."/>
            <person name="Desjardin D."/>
            <person name="Finy P."/>
            <person name="Geml J."/>
            <person name="Haridas S."/>
            <person name="Hughes K."/>
            <person name="Justo A."/>
            <person name="Karasinski D."/>
            <person name="Kautmanova I."/>
            <person name="Kiss B."/>
            <person name="Kocsube S."/>
            <person name="Kotiranta H."/>
            <person name="LaButti K.M."/>
            <person name="Lechner B.E."/>
            <person name="Liimatainen K."/>
            <person name="Lipzen A."/>
            <person name="Lukacs Z."/>
            <person name="Mihaltcheva S."/>
            <person name="Morgado L.N."/>
            <person name="Niskanen T."/>
            <person name="Noordeloos M.E."/>
            <person name="Ohm R.A."/>
            <person name="Ortiz-Santana B."/>
            <person name="Ovrebo C."/>
            <person name="Racz N."/>
            <person name="Riley R."/>
            <person name="Savchenko A."/>
            <person name="Shiryaev A."/>
            <person name="Soop K."/>
            <person name="Spirin V."/>
            <person name="Szebenyi C."/>
            <person name="Tomsovsky M."/>
            <person name="Tulloss R.E."/>
            <person name="Uehling J."/>
            <person name="Grigoriev I.V."/>
            <person name="Vagvolgyi C."/>
            <person name="Papp T."/>
            <person name="Martin F.M."/>
            <person name="Miettinen O."/>
            <person name="Hibbett D.S."/>
            <person name="Nagy L.G."/>
        </authorList>
    </citation>
    <scope>NUCLEOTIDE SEQUENCE [LARGE SCALE GENOMIC DNA]</scope>
    <source>
        <strain evidence="9 10">HHB13444</strain>
    </source>
</reference>
<dbReference type="InterPro" id="IPR000172">
    <property type="entry name" value="GMC_OxRdtase_N"/>
</dbReference>
<name>A0A5C3PY13_9APHY</name>
<gene>
    <name evidence="9" type="ORF">K466DRAFT_579862</name>
</gene>
<dbReference type="Gene3D" id="3.50.50.60">
    <property type="entry name" value="FAD/NAD(P)-binding domain"/>
    <property type="match status" value="1"/>
</dbReference>
<dbReference type="PIRSF" id="PIRSF000137">
    <property type="entry name" value="Alcohol_oxidase"/>
    <property type="match status" value="1"/>
</dbReference>
<dbReference type="PANTHER" id="PTHR11552:SF201">
    <property type="entry name" value="GLUCOSE-METHANOL-CHOLINE OXIDOREDUCTASE N-TERMINAL DOMAIN-CONTAINING PROTEIN"/>
    <property type="match status" value="1"/>
</dbReference>
<evidence type="ECO:0000256" key="3">
    <source>
        <dbReference type="ARBA" id="ARBA00022630"/>
    </source>
</evidence>
<dbReference type="GO" id="GO:0016614">
    <property type="term" value="F:oxidoreductase activity, acting on CH-OH group of donors"/>
    <property type="evidence" value="ECO:0007669"/>
    <property type="project" value="InterPro"/>
</dbReference>
<keyword evidence="10" id="KW-1185">Reference proteome</keyword>
<evidence type="ECO:0000256" key="6">
    <source>
        <dbReference type="ARBA" id="ARBA00023002"/>
    </source>
</evidence>
<keyword evidence="6" id="KW-0560">Oxidoreductase</keyword>
<evidence type="ECO:0000256" key="7">
    <source>
        <dbReference type="PIRSR" id="PIRSR000137-2"/>
    </source>
</evidence>
<dbReference type="Pfam" id="PF00732">
    <property type="entry name" value="GMC_oxred_N"/>
    <property type="match status" value="1"/>
</dbReference>
<evidence type="ECO:0000256" key="5">
    <source>
        <dbReference type="ARBA" id="ARBA00022827"/>
    </source>
</evidence>
<evidence type="ECO:0000256" key="4">
    <source>
        <dbReference type="ARBA" id="ARBA00022729"/>
    </source>
</evidence>
<evidence type="ECO:0000256" key="2">
    <source>
        <dbReference type="ARBA" id="ARBA00010790"/>
    </source>
</evidence>
<dbReference type="AlphaFoldDB" id="A0A5C3PY13"/>
<dbReference type="SUPFAM" id="SSF51905">
    <property type="entry name" value="FAD/NAD(P)-binding domain"/>
    <property type="match status" value="1"/>
</dbReference>
<dbReference type="GO" id="GO:0050660">
    <property type="term" value="F:flavin adenine dinucleotide binding"/>
    <property type="evidence" value="ECO:0007669"/>
    <property type="project" value="InterPro"/>
</dbReference>
<comment type="similarity">
    <text evidence="2">Belongs to the GMC oxidoreductase family.</text>
</comment>
<dbReference type="SUPFAM" id="SSF54373">
    <property type="entry name" value="FAD-linked reductases, C-terminal domain"/>
    <property type="match status" value="1"/>
</dbReference>
<dbReference type="InterPro" id="IPR007867">
    <property type="entry name" value="GMC_OxRtase_C"/>
</dbReference>
<keyword evidence="5 7" id="KW-0274">FAD</keyword>
<dbReference type="Gene3D" id="3.30.560.10">
    <property type="entry name" value="Glucose Oxidase, domain 3"/>
    <property type="match status" value="1"/>
</dbReference>
<proteinExistence type="inferred from homology"/>
<dbReference type="InterPro" id="IPR036188">
    <property type="entry name" value="FAD/NAD-bd_sf"/>
</dbReference>
<dbReference type="STRING" id="1314778.A0A5C3PY13"/>
<dbReference type="Proteomes" id="UP000308197">
    <property type="component" value="Unassembled WGS sequence"/>
</dbReference>
<organism evidence="9 10">
    <name type="scientific">Polyporus arcularius HHB13444</name>
    <dbReference type="NCBI Taxonomy" id="1314778"/>
    <lineage>
        <taxon>Eukaryota</taxon>
        <taxon>Fungi</taxon>
        <taxon>Dikarya</taxon>
        <taxon>Basidiomycota</taxon>
        <taxon>Agaricomycotina</taxon>
        <taxon>Agaricomycetes</taxon>
        <taxon>Polyporales</taxon>
        <taxon>Polyporaceae</taxon>
        <taxon>Polyporus</taxon>
    </lineage>
</organism>
<feature type="domain" description="Glucose-methanol-choline oxidoreductase N-terminal" evidence="8">
    <location>
        <begin position="286"/>
        <end position="300"/>
    </location>
</feature>
<sequence>MTANLTAEKFASTAFDYIIVGGGTAGLVVAARLSEDPAIKVGVLEAGDWDPDLAAATIPGLGGTLIGNPKYDWGFTSVPQKHVNGRVMLHTRGKGLGGSSLINFGLLDRGSAAEYDAIEALGNPGWNWNEFLKYFKKSETTLPTDPDHAKKYHLAEADPQWHGDSGPIAKSYALYFGWGSLNDRVISAVKELGVTHYPDTNDGNKIGLSTMFTSIDSRSATRSYAANAYFKANASRENLVVLTGATVTKITFRAGSFPLQATGVEFLNGGQKYHAAVSREVIVSAGALQTPQILELSGIGNKDILSKHGIETLVDLPGVGENLQEHIFVPTLTEIDSSCETLDALREPEYAAKLPELYAKREGPLTSLPATTYAFISSRTFMSEEEQQKWKEGALSAAKNAPVGLRKQYESQIERFLDPSSAEGEVFPFPGLLPTLAIEPEPKARYLSVVAAVMHPLSRGSVHIASADPTAAPAIDPNYLSRPEDLDVLLAAVKFGLKLPKTALLADLVRKQIAPTPEEAASDDKLREYIKARCACVFHPIGTASMLPKEDGGVVDPGLKVYGTANVRVVDASILPLSPANRRSYTGDGVCYRREGVRHLAFTLSPWYTVQPSAEHNDSVSVVDADCQLRGSSGCLFDYVQTCRVYYRLIL</sequence>
<accession>A0A5C3PY13</accession>